<reference evidence="10 11" key="1">
    <citation type="journal article" date="2016" name="Nat. Commun.">
        <title>Thousands of microbial genomes shed light on interconnected biogeochemical processes in an aquifer system.</title>
        <authorList>
            <person name="Anantharaman K."/>
            <person name="Brown C.T."/>
            <person name="Hug L.A."/>
            <person name="Sharon I."/>
            <person name="Castelle C.J."/>
            <person name="Probst A.J."/>
            <person name="Thomas B.C."/>
            <person name="Singh A."/>
            <person name="Wilkins M.J."/>
            <person name="Karaoz U."/>
            <person name="Brodie E.L."/>
            <person name="Williams K.H."/>
            <person name="Hubbard S.S."/>
            <person name="Banfield J.F."/>
        </authorList>
    </citation>
    <scope>NUCLEOTIDE SEQUENCE [LARGE SCALE GENOMIC DNA]</scope>
</reference>
<dbReference type="Pfam" id="PF22148">
    <property type="entry name" value="Fervidolysin_NPro-like"/>
    <property type="match status" value="1"/>
</dbReference>
<keyword evidence="4 5" id="KW-0720">Serine protease</keyword>
<dbReference type="STRING" id="1798375.A2773_03650"/>
<feature type="chain" id="PRO_5009522914" evidence="7">
    <location>
        <begin position="26"/>
        <end position="615"/>
    </location>
</feature>
<evidence type="ECO:0000256" key="6">
    <source>
        <dbReference type="RuleBase" id="RU003355"/>
    </source>
</evidence>
<dbReference type="InterPro" id="IPR022398">
    <property type="entry name" value="Peptidase_S8_His-AS"/>
</dbReference>
<evidence type="ECO:0000256" key="2">
    <source>
        <dbReference type="ARBA" id="ARBA00022670"/>
    </source>
</evidence>
<dbReference type="InterPro" id="IPR034204">
    <property type="entry name" value="PfSUB1-like_cat_dom"/>
</dbReference>
<dbReference type="CDD" id="cd07473">
    <property type="entry name" value="Peptidases_S8_Subtilisin_like"/>
    <property type="match status" value="1"/>
</dbReference>
<feature type="domain" description="Peptidase S8/S53" evidence="8">
    <location>
        <begin position="166"/>
        <end position="430"/>
    </location>
</feature>
<dbReference type="SUPFAM" id="SSF52743">
    <property type="entry name" value="Subtilisin-like"/>
    <property type="match status" value="1"/>
</dbReference>
<proteinExistence type="inferred from homology"/>
<dbReference type="InterPro" id="IPR015500">
    <property type="entry name" value="Peptidase_S8_subtilisin-rel"/>
</dbReference>
<evidence type="ECO:0000259" key="8">
    <source>
        <dbReference type="Pfam" id="PF00082"/>
    </source>
</evidence>
<organism evidence="10 11">
    <name type="scientific">Candidatus Gottesmanbacteria bacterium RIFCSPHIGHO2_01_FULL_39_10</name>
    <dbReference type="NCBI Taxonomy" id="1798375"/>
    <lineage>
        <taxon>Bacteria</taxon>
        <taxon>Candidatus Gottesmaniibacteriota</taxon>
    </lineage>
</organism>
<feature type="active site" description="Charge relay system" evidence="5">
    <location>
        <position position="174"/>
    </location>
</feature>
<dbReference type="Proteomes" id="UP000177383">
    <property type="component" value="Unassembled WGS sequence"/>
</dbReference>
<comment type="similarity">
    <text evidence="1 5 6">Belongs to the peptidase S8 family.</text>
</comment>
<dbReference type="InterPro" id="IPR023828">
    <property type="entry name" value="Peptidase_S8_Ser-AS"/>
</dbReference>
<dbReference type="PROSITE" id="PS00138">
    <property type="entry name" value="SUBTILASE_SER"/>
    <property type="match status" value="1"/>
</dbReference>
<evidence type="ECO:0000256" key="5">
    <source>
        <dbReference type="PROSITE-ProRule" id="PRU01240"/>
    </source>
</evidence>
<evidence type="ECO:0000256" key="3">
    <source>
        <dbReference type="ARBA" id="ARBA00022801"/>
    </source>
</evidence>
<feature type="active site" description="Charge relay system" evidence="5">
    <location>
        <position position="397"/>
    </location>
</feature>
<dbReference type="Pfam" id="PF00082">
    <property type="entry name" value="Peptidase_S8"/>
    <property type="match status" value="1"/>
</dbReference>
<dbReference type="InterPro" id="IPR023827">
    <property type="entry name" value="Peptidase_S8_Asp-AS"/>
</dbReference>
<keyword evidence="2 5" id="KW-0645">Protease</keyword>
<feature type="domain" description="Fervidolysin-like N-terminal prodomain" evidence="9">
    <location>
        <begin position="27"/>
        <end position="120"/>
    </location>
</feature>
<keyword evidence="3 5" id="KW-0378">Hydrolase</keyword>
<feature type="signal peptide" evidence="7">
    <location>
        <begin position="1"/>
        <end position="25"/>
    </location>
</feature>
<name>A0A1F5ZS68_9BACT</name>
<gene>
    <name evidence="10" type="ORF">A2773_03650</name>
</gene>
<dbReference type="InterPro" id="IPR054399">
    <property type="entry name" value="Fervidolysin-like_N_prodom"/>
</dbReference>
<dbReference type="PROSITE" id="PS00137">
    <property type="entry name" value="SUBTILASE_HIS"/>
    <property type="match status" value="1"/>
</dbReference>
<evidence type="ECO:0000313" key="10">
    <source>
        <dbReference type="EMBL" id="OGG15261.1"/>
    </source>
</evidence>
<dbReference type="Gene3D" id="3.40.50.200">
    <property type="entry name" value="Peptidase S8/S53 domain"/>
    <property type="match status" value="1"/>
</dbReference>
<dbReference type="PANTHER" id="PTHR43399:SF4">
    <property type="entry name" value="CELL WALL-ASSOCIATED PROTEASE"/>
    <property type="match status" value="1"/>
</dbReference>
<dbReference type="PROSITE" id="PS00136">
    <property type="entry name" value="SUBTILASE_ASP"/>
    <property type="match status" value="1"/>
</dbReference>
<protein>
    <submittedName>
        <fullName evidence="10">Uncharacterized protein</fullName>
    </submittedName>
</protein>
<dbReference type="GO" id="GO:0006508">
    <property type="term" value="P:proteolysis"/>
    <property type="evidence" value="ECO:0007669"/>
    <property type="project" value="UniProtKB-KW"/>
</dbReference>
<accession>A0A1F5ZS68</accession>
<evidence type="ECO:0000256" key="4">
    <source>
        <dbReference type="ARBA" id="ARBA00022825"/>
    </source>
</evidence>
<evidence type="ECO:0000259" key="9">
    <source>
        <dbReference type="Pfam" id="PF22148"/>
    </source>
</evidence>
<dbReference type="Gene3D" id="2.60.120.260">
    <property type="entry name" value="Galactose-binding domain-like"/>
    <property type="match status" value="1"/>
</dbReference>
<dbReference type="AlphaFoldDB" id="A0A1F5ZS68"/>
<comment type="caution">
    <text evidence="10">The sequence shown here is derived from an EMBL/GenBank/DDBJ whole genome shotgun (WGS) entry which is preliminary data.</text>
</comment>
<keyword evidence="7" id="KW-0732">Signal</keyword>
<dbReference type="InterPro" id="IPR036852">
    <property type="entry name" value="Peptidase_S8/S53_dom_sf"/>
</dbReference>
<dbReference type="InterPro" id="IPR051048">
    <property type="entry name" value="Peptidase_S8/S53_subtilisin"/>
</dbReference>
<dbReference type="GO" id="GO:0004252">
    <property type="term" value="F:serine-type endopeptidase activity"/>
    <property type="evidence" value="ECO:0007669"/>
    <property type="project" value="UniProtKB-UniRule"/>
</dbReference>
<dbReference type="PANTHER" id="PTHR43399">
    <property type="entry name" value="SUBTILISIN-RELATED"/>
    <property type="match status" value="1"/>
</dbReference>
<sequence length="615" mass="66896">MRLRHFLILLLITVFFLAHPLANQAQEPSSESLDGDYVKDEILVKVKDRNTPFDNLFSRLRLRLSERLLDNFNFSGTLKERIEEKGLDKVYIVKLEQNEDVPTAITKLKQDPLVEYAEPNYIVHSSVIPNDPNFSKLWGLYNTGQTGGISGAHINAPPAWDSTHDSNIVVGIIDTGIDYNHEDLASNVWTNPGEIAGNGKDDDNNGFIDDIHGWDFANSDKDPIDDNGHGTHVAGTIGAIGNNGVGIVGVNWNVKMAALKFLNRYGSGTTANAVKAVLYANMMGFKITNNSWGGGGYTQSLYDAINAANNAGNLFVAAAGNSGNNTDSSANYPASYNLPNIISVAATDHKDNLASFSNYGGNSVDLGAPGVDIYSTVPKGSCSLCDSSGYDFLSGTSMATPHVSGVAALVWSADNGLSNLAIKDKILYSTDALSSLSGKTISGGRLNLHKALTQSYTAPTPTQVTPTPFYALNDSFEVSEWNGLWSEDNQRDWDRSRQRSIDGRYSAEVDGTTSDGALISKNIDLTGKTSAKVGFWWYIENSLDLGEYLAMDISTDNGSSWVEKARLRGNEDPENSWQNVSFNVESINQIRLRFRGKMNSSTEDADVDLVRVEAY</sequence>
<dbReference type="EMBL" id="MFJE01000004">
    <property type="protein sequence ID" value="OGG15261.1"/>
    <property type="molecule type" value="Genomic_DNA"/>
</dbReference>
<evidence type="ECO:0000313" key="11">
    <source>
        <dbReference type="Proteomes" id="UP000177383"/>
    </source>
</evidence>
<dbReference type="PROSITE" id="PS51892">
    <property type="entry name" value="SUBTILASE"/>
    <property type="match status" value="1"/>
</dbReference>
<evidence type="ECO:0000256" key="1">
    <source>
        <dbReference type="ARBA" id="ARBA00011073"/>
    </source>
</evidence>
<dbReference type="PRINTS" id="PR00723">
    <property type="entry name" value="SUBTILISIN"/>
</dbReference>
<feature type="active site" description="Charge relay system" evidence="5">
    <location>
        <position position="229"/>
    </location>
</feature>
<dbReference type="InterPro" id="IPR000209">
    <property type="entry name" value="Peptidase_S8/S53_dom"/>
</dbReference>
<evidence type="ECO:0000256" key="7">
    <source>
        <dbReference type="SAM" id="SignalP"/>
    </source>
</evidence>